<reference evidence="1 2" key="1">
    <citation type="submission" date="2021-01" db="EMBL/GenBank/DDBJ databases">
        <title>Genomic Encyclopedia of Type Strains, Phase IV (KMG-IV): sequencing the most valuable type-strain genomes for metagenomic binning, comparative biology and taxonomic classification.</title>
        <authorList>
            <person name="Goeker M."/>
        </authorList>
    </citation>
    <scope>NUCLEOTIDE SEQUENCE [LARGE SCALE GENOMIC DNA]</scope>
    <source>
        <strain evidence="1 2">DSM 23711</strain>
    </source>
</reference>
<dbReference type="PIRSF" id="PIRSF021435">
    <property type="entry name" value="SpoIIIAB"/>
    <property type="match status" value="1"/>
</dbReference>
<dbReference type="Proteomes" id="UP001296943">
    <property type="component" value="Unassembled WGS sequence"/>
</dbReference>
<dbReference type="RefSeq" id="WP_204497148.1">
    <property type="nucleotide sequence ID" value="NZ_JAFBDR010000001.1"/>
</dbReference>
<keyword evidence="2" id="KW-1185">Reference proteome</keyword>
<dbReference type="EMBL" id="JAFBDR010000001">
    <property type="protein sequence ID" value="MBM7569696.1"/>
    <property type="molecule type" value="Genomic_DNA"/>
</dbReference>
<dbReference type="NCBIfam" id="TIGR02833">
    <property type="entry name" value="spore_III_AB"/>
    <property type="match status" value="1"/>
</dbReference>
<accession>A0ABS2MUX7</accession>
<gene>
    <name evidence="1" type="ORF">JOC48_000165</name>
</gene>
<evidence type="ECO:0000313" key="2">
    <source>
        <dbReference type="Proteomes" id="UP001296943"/>
    </source>
</evidence>
<protein>
    <submittedName>
        <fullName evidence="1">Stage III sporulation protein AB</fullName>
    </submittedName>
</protein>
<evidence type="ECO:0000313" key="1">
    <source>
        <dbReference type="EMBL" id="MBM7569696.1"/>
    </source>
</evidence>
<organism evidence="1 2">
    <name type="scientific">Aquibacillus albus</name>
    <dbReference type="NCBI Taxonomy" id="1168171"/>
    <lineage>
        <taxon>Bacteria</taxon>
        <taxon>Bacillati</taxon>
        <taxon>Bacillota</taxon>
        <taxon>Bacilli</taxon>
        <taxon>Bacillales</taxon>
        <taxon>Bacillaceae</taxon>
        <taxon>Aquibacillus</taxon>
    </lineage>
</organism>
<dbReference type="InterPro" id="IPR014198">
    <property type="entry name" value="Spore_III_AB"/>
</dbReference>
<dbReference type="Pfam" id="PF09548">
    <property type="entry name" value="Spore_III_AB"/>
    <property type="match status" value="1"/>
</dbReference>
<proteinExistence type="predicted"/>
<comment type="caution">
    <text evidence="1">The sequence shown here is derived from an EMBL/GenBank/DDBJ whole genome shotgun (WGS) entry which is preliminary data.</text>
</comment>
<sequence>MKWIGALLLLSATTWVGFEIAKKLNDRPKQIRQLKNAFQILEAEILYSQSPVTEACLSVSKQLPHPISWFFKSVSDDLTKKSETLFTIWVNNLNHIWPFVALGSNEKEILRQFGRTLGQHDFTQQQKHIQLALSHLERELQDAQDHQYRYSKMVKSLGFLTGLLLVLLLI</sequence>
<name>A0ABS2MUX7_9BACI</name>